<evidence type="ECO:0000256" key="2">
    <source>
        <dbReference type="ARBA" id="ARBA00022448"/>
    </source>
</evidence>
<evidence type="ECO:0000256" key="7">
    <source>
        <dbReference type="ARBA" id="ARBA00024041"/>
    </source>
</evidence>
<evidence type="ECO:0000256" key="8">
    <source>
        <dbReference type="SAM" id="Phobius"/>
    </source>
</evidence>
<gene>
    <name evidence="9" type="ORF">P3T76_011634</name>
</gene>
<evidence type="ECO:0000256" key="5">
    <source>
        <dbReference type="ARBA" id="ARBA00022989"/>
    </source>
</evidence>
<feature type="transmembrane region" description="Helical" evidence="8">
    <location>
        <begin position="157"/>
        <end position="176"/>
    </location>
</feature>
<evidence type="ECO:0000256" key="3">
    <source>
        <dbReference type="ARBA" id="ARBA00022475"/>
    </source>
</evidence>
<accession>A0AAD9G8J1</accession>
<evidence type="ECO:0000313" key="10">
    <source>
        <dbReference type="Proteomes" id="UP001259832"/>
    </source>
</evidence>
<feature type="transmembrane region" description="Helical" evidence="8">
    <location>
        <begin position="487"/>
        <end position="506"/>
    </location>
</feature>
<dbReference type="EMBL" id="JASMQC010000027">
    <property type="protein sequence ID" value="KAK1933874.1"/>
    <property type="molecule type" value="Genomic_DNA"/>
</dbReference>
<dbReference type="PANTHER" id="PTHR45826">
    <property type="entry name" value="POLYAMINE TRANSPORTER PUT1"/>
    <property type="match status" value="1"/>
</dbReference>
<comment type="subcellular location">
    <subcellularLocation>
        <location evidence="1">Cell membrane</location>
        <topology evidence="1">Multi-pass membrane protein</topology>
    </subcellularLocation>
</comment>
<keyword evidence="2" id="KW-0813">Transport</keyword>
<dbReference type="Pfam" id="PF13520">
    <property type="entry name" value="AA_permease_2"/>
    <property type="match status" value="1"/>
</dbReference>
<dbReference type="GO" id="GO:0015203">
    <property type="term" value="F:polyamine transmembrane transporter activity"/>
    <property type="evidence" value="ECO:0007669"/>
    <property type="project" value="UniProtKB-ARBA"/>
</dbReference>
<keyword evidence="4 8" id="KW-0812">Transmembrane</keyword>
<feature type="transmembrane region" description="Helical" evidence="8">
    <location>
        <begin position="122"/>
        <end position="145"/>
    </location>
</feature>
<feature type="transmembrane region" description="Helical" evidence="8">
    <location>
        <begin position="99"/>
        <end position="116"/>
    </location>
</feature>
<dbReference type="GO" id="GO:0005886">
    <property type="term" value="C:plasma membrane"/>
    <property type="evidence" value="ECO:0007669"/>
    <property type="project" value="UniProtKB-SubCell"/>
</dbReference>
<evidence type="ECO:0000256" key="4">
    <source>
        <dbReference type="ARBA" id="ARBA00022692"/>
    </source>
</evidence>
<dbReference type="AlphaFoldDB" id="A0AAD9G8J1"/>
<dbReference type="Gene3D" id="1.20.1740.10">
    <property type="entry name" value="Amino acid/polyamine transporter I"/>
    <property type="match status" value="1"/>
</dbReference>
<feature type="transmembrane region" description="Helical" evidence="8">
    <location>
        <begin position="321"/>
        <end position="342"/>
    </location>
</feature>
<name>A0AAD9G8J1_9STRA</name>
<dbReference type="InterPro" id="IPR002293">
    <property type="entry name" value="AA/rel_permease1"/>
</dbReference>
<keyword evidence="3" id="KW-1003">Cell membrane</keyword>
<keyword evidence="5 8" id="KW-1133">Transmembrane helix</keyword>
<sequence>MQSSNTTSMGQHGAFASLLPLAMRDDLESFSDSSTEFNGLQTPKSVQFPTTSTFVEPSDVGEQLQYVSADEVSLVRRIQLQIARSNSSVDNSRPPKDRFLSTVTLLALSFFAVGSGPEGGEAVIIAAGPLLGLIALVVFPVVYFFPMAFMVTELVGAIPEAGGHAYWVALAFGPTWGLQAGFWAWLGNCMHCAAYASIGIKAIYQVAKWEHMPVLEYTMRAGLSMLLALPSFFHLRFVSYAAGSLIAFILFPFVLVAVWSAVKAGKWEELSVIPDVAMKSKNSELSYSNLIGALVWNFNGIQNLSVFAKCVLDPARTFRRVMLISLGLVPLSYLVPILPVIALSTPDWTTWTGSGSAIFNAGKHLGGPICIVWVTVASLVCDAGLYIGGLLCSVFLACGMAEKGFAPFSLRFSGLARPNAHGIDHSVIFCSLAIILIVVTISIKDMILISNALSGLETMVLIVAAVRLRVTMPDLPRSTYLCGQSHTWLMVAALVVPLIVSGFVVVWAFTELIPAALTGVFLFSGIIYSLQSDLKDFRQTYVPVRTIETT</sequence>
<feature type="transmembrane region" description="Helical" evidence="8">
    <location>
        <begin position="447"/>
        <end position="466"/>
    </location>
</feature>
<dbReference type="PIRSF" id="PIRSF006060">
    <property type="entry name" value="AA_transporter"/>
    <property type="match status" value="1"/>
</dbReference>
<evidence type="ECO:0000256" key="6">
    <source>
        <dbReference type="ARBA" id="ARBA00023136"/>
    </source>
</evidence>
<comment type="similarity">
    <text evidence="7">Belongs to the amino acid-polyamine-organocation (APC) superfamily. Polyamine:cation symporter (PHS) (TC 2.A.3.12) family.</text>
</comment>
<protein>
    <submittedName>
        <fullName evidence="9">Polyamine transporter</fullName>
    </submittedName>
</protein>
<keyword evidence="10" id="KW-1185">Reference proteome</keyword>
<feature type="transmembrane region" description="Helical" evidence="8">
    <location>
        <begin position="239"/>
        <end position="262"/>
    </location>
</feature>
<keyword evidence="6 8" id="KW-0472">Membrane</keyword>
<comment type="caution">
    <text evidence="9">The sequence shown here is derived from an EMBL/GenBank/DDBJ whole genome shotgun (WGS) entry which is preliminary data.</text>
</comment>
<feature type="transmembrane region" description="Helical" evidence="8">
    <location>
        <begin position="512"/>
        <end position="530"/>
    </location>
</feature>
<evidence type="ECO:0000313" key="9">
    <source>
        <dbReference type="EMBL" id="KAK1933874.1"/>
    </source>
</evidence>
<dbReference type="Proteomes" id="UP001259832">
    <property type="component" value="Unassembled WGS sequence"/>
</dbReference>
<feature type="transmembrane region" description="Helical" evidence="8">
    <location>
        <begin position="422"/>
        <end position="441"/>
    </location>
</feature>
<proteinExistence type="inferred from homology"/>
<reference evidence="9" key="1">
    <citation type="submission" date="2023-08" db="EMBL/GenBank/DDBJ databases">
        <title>Reference Genome Resource for the Citrus Pathogen Phytophthora citrophthora.</title>
        <authorList>
            <person name="Moller H."/>
            <person name="Coetzee B."/>
            <person name="Rose L.J."/>
            <person name="Van Niekerk J.M."/>
        </authorList>
    </citation>
    <scope>NUCLEOTIDE SEQUENCE</scope>
    <source>
        <strain evidence="9">STE-U-9442</strain>
    </source>
</reference>
<dbReference type="PANTHER" id="PTHR45826:SF2">
    <property type="entry name" value="AMINO ACID TRANSPORTER"/>
    <property type="match status" value="1"/>
</dbReference>
<dbReference type="InterPro" id="IPR044566">
    <property type="entry name" value="RMV1-like"/>
</dbReference>
<organism evidence="9 10">
    <name type="scientific">Phytophthora citrophthora</name>
    <dbReference type="NCBI Taxonomy" id="4793"/>
    <lineage>
        <taxon>Eukaryota</taxon>
        <taxon>Sar</taxon>
        <taxon>Stramenopiles</taxon>
        <taxon>Oomycota</taxon>
        <taxon>Peronosporomycetes</taxon>
        <taxon>Peronosporales</taxon>
        <taxon>Peronosporaceae</taxon>
        <taxon>Phytophthora</taxon>
    </lineage>
</organism>
<evidence type="ECO:0000256" key="1">
    <source>
        <dbReference type="ARBA" id="ARBA00004651"/>
    </source>
</evidence>